<feature type="non-terminal residue" evidence="4">
    <location>
        <position position="157"/>
    </location>
</feature>
<evidence type="ECO:0000256" key="3">
    <source>
        <dbReference type="ARBA" id="ARBA00023004"/>
    </source>
</evidence>
<dbReference type="GO" id="GO:0046872">
    <property type="term" value="F:metal ion binding"/>
    <property type="evidence" value="ECO:0007669"/>
    <property type="project" value="UniProtKB-KW"/>
</dbReference>
<proteinExistence type="predicted"/>
<dbReference type="Pfam" id="PF07847">
    <property type="entry name" value="PCO_ADO"/>
    <property type="match status" value="1"/>
</dbReference>
<dbReference type="AlphaFoldDB" id="A0A7T8QTT3"/>
<keyword evidence="4" id="KW-0223">Dioxygenase</keyword>
<dbReference type="Gene3D" id="2.60.120.10">
    <property type="entry name" value="Jelly Rolls"/>
    <property type="match status" value="1"/>
</dbReference>
<dbReference type="InterPro" id="IPR011051">
    <property type="entry name" value="RmlC_Cupin_sf"/>
</dbReference>
<keyword evidence="3" id="KW-0408">Iron</keyword>
<dbReference type="InterPro" id="IPR014710">
    <property type="entry name" value="RmlC-like_jellyroll"/>
</dbReference>
<dbReference type="Proteomes" id="UP000595437">
    <property type="component" value="Chromosome 5"/>
</dbReference>
<gene>
    <name evidence="4" type="ORF">FKW44_007776</name>
</gene>
<sequence length="157" mass="17974">MSPNIQRIVQFARRVASLCYERDIPFRLEGPLLEALSSLSIQELNFDSDAPFRTHKELSSYYVDIYEDNRISIGIFFLNGDTKIPLHDHPNMTGVIKCIAGNLNITSFTPIHDMSKKPEEDGGQRVANTYMSCNSIKEEEASYMFVCCIEFNYECRS</sequence>
<evidence type="ECO:0000313" key="5">
    <source>
        <dbReference type="Proteomes" id="UP000595437"/>
    </source>
</evidence>
<keyword evidence="1" id="KW-0479">Metal-binding</keyword>
<protein>
    <submittedName>
        <fullName evidence="4">2-aminoethanethiol dioxygenase</fullName>
    </submittedName>
</protein>
<dbReference type="GO" id="GO:0016702">
    <property type="term" value="F:oxidoreductase activity, acting on single donors with incorporation of molecular oxygen, incorporation of two atoms of oxygen"/>
    <property type="evidence" value="ECO:0007669"/>
    <property type="project" value="InterPro"/>
</dbReference>
<evidence type="ECO:0000256" key="1">
    <source>
        <dbReference type="ARBA" id="ARBA00022723"/>
    </source>
</evidence>
<dbReference type="InterPro" id="IPR012864">
    <property type="entry name" value="PCO/ADO"/>
</dbReference>
<keyword evidence="5" id="KW-1185">Reference proteome</keyword>
<dbReference type="SUPFAM" id="SSF51182">
    <property type="entry name" value="RmlC-like cupins"/>
    <property type="match status" value="1"/>
</dbReference>
<accession>A0A7T8QTT3</accession>
<organism evidence="4 5">
    <name type="scientific">Caligus rogercresseyi</name>
    <name type="common">Sea louse</name>
    <dbReference type="NCBI Taxonomy" id="217165"/>
    <lineage>
        <taxon>Eukaryota</taxon>
        <taxon>Metazoa</taxon>
        <taxon>Ecdysozoa</taxon>
        <taxon>Arthropoda</taxon>
        <taxon>Crustacea</taxon>
        <taxon>Multicrustacea</taxon>
        <taxon>Hexanauplia</taxon>
        <taxon>Copepoda</taxon>
        <taxon>Siphonostomatoida</taxon>
        <taxon>Caligidae</taxon>
        <taxon>Caligus</taxon>
    </lineage>
</organism>
<name>A0A7T8QTT3_CALRO</name>
<dbReference type="EMBL" id="CP045894">
    <property type="protein sequence ID" value="QQP54817.1"/>
    <property type="molecule type" value="Genomic_DNA"/>
</dbReference>
<dbReference type="OrthoDB" id="271433at2759"/>
<reference evidence="5" key="1">
    <citation type="submission" date="2021-01" db="EMBL/GenBank/DDBJ databases">
        <title>Caligus Genome Assembly.</title>
        <authorList>
            <person name="Gallardo-Escarate C."/>
        </authorList>
    </citation>
    <scope>NUCLEOTIDE SEQUENCE [LARGE SCALE GENOMIC DNA]</scope>
</reference>
<keyword evidence="2" id="KW-0560">Oxidoreductase</keyword>
<evidence type="ECO:0000313" key="4">
    <source>
        <dbReference type="EMBL" id="QQP54817.1"/>
    </source>
</evidence>
<evidence type="ECO:0000256" key="2">
    <source>
        <dbReference type="ARBA" id="ARBA00023002"/>
    </source>
</evidence>